<evidence type="ECO:0000313" key="2">
    <source>
        <dbReference type="EMBL" id="AJI53090.1"/>
    </source>
</evidence>
<feature type="domain" description="TniQ" evidence="1">
    <location>
        <begin position="10"/>
        <end position="146"/>
    </location>
</feature>
<dbReference type="Proteomes" id="UP000031830">
    <property type="component" value="Chromosome"/>
</dbReference>
<sequence>MDSEKENKWPIILQFKKNELLSSWLIRNSIANGSDPINFTGAIWNNWRCWSIDIDVNISTKYLKALANSTNIPISRFKESLLHEIFLKINKSSSRYSWLVPLGSRNRIKTNGYFYCPECFKENDFSLKKSYRLAWVVTCTKHKCLLSNTCPNCSSPFLPHILSFDKGKVQNCFYCDYSLANYKSVPADKLVIQIQNHLTHSIYAKAFLLFGTKCCKEQFELIRVILSMIIRAIRSPKPFSYFLKRFAFDIELKSCSFSNKAFEYRNILERYTILKILARIAFLTKEELIQVLKDSSISKSMFIQKESSFEIINFIKGSLVDNSKNSVSKKIVKKEFIPTPEDIVDNMLKDLISRL</sequence>
<dbReference type="InterPro" id="IPR009492">
    <property type="entry name" value="TniQ"/>
</dbReference>
<organism evidence="2 3">
    <name type="scientific">Francisella philomiragia</name>
    <dbReference type="NCBI Taxonomy" id="28110"/>
    <lineage>
        <taxon>Bacteria</taxon>
        <taxon>Pseudomonadati</taxon>
        <taxon>Pseudomonadota</taxon>
        <taxon>Gammaproteobacteria</taxon>
        <taxon>Thiotrichales</taxon>
        <taxon>Francisellaceae</taxon>
        <taxon>Francisella</taxon>
    </lineage>
</organism>
<name>A0A0B6CW75_9GAMM</name>
<dbReference type="Pfam" id="PF06527">
    <property type="entry name" value="TniQ"/>
    <property type="match status" value="1"/>
</dbReference>
<protein>
    <submittedName>
        <fullName evidence="2">TniQ family protein</fullName>
    </submittedName>
</protein>
<dbReference type="EMBL" id="CP009440">
    <property type="protein sequence ID" value="AJI53090.1"/>
    <property type="molecule type" value="Genomic_DNA"/>
</dbReference>
<gene>
    <name evidence="2" type="ORF">LA55_1944</name>
</gene>
<evidence type="ECO:0000313" key="3">
    <source>
        <dbReference type="Proteomes" id="UP000031830"/>
    </source>
</evidence>
<dbReference type="AlphaFoldDB" id="A0A0B6CW75"/>
<evidence type="ECO:0000259" key="1">
    <source>
        <dbReference type="Pfam" id="PF06527"/>
    </source>
</evidence>
<dbReference type="OrthoDB" id="6917259at2"/>
<accession>A0A0B6CW75</accession>
<proteinExistence type="predicted"/>
<reference evidence="2 3" key="1">
    <citation type="journal article" date="2015" name="Genome Announc.">
        <title>Genome sequencing of 18 francisella strains to aid in assay development and testing.</title>
        <authorList>
            <person name="Johnson S.L."/>
            <person name="Daligault H.E."/>
            <person name="Davenport K.W."/>
            <person name="Coyne S.R."/>
            <person name="Frey K.G."/>
            <person name="Koroleva G.I."/>
            <person name="Broomall S.M."/>
            <person name="Bishop-Lilly K.A."/>
            <person name="Bruce D.C."/>
            <person name="Chertkov O."/>
            <person name="Freitas T."/>
            <person name="Jaissle J."/>
            <person name="Ladner J.T."/>
            <person name="Rosenzweig C.N."/>
            <person name="Gibbons H.S."/>
            <person name="Palacios G.F."/>
            <person name="Redden C.L."/>
            <person name="Xu Y."/>
            <person name="Minogue T.D."/>
            <person name="Chain P.S."/>
        </authorList>
    </citation>
    <scope>NUCLEOTIDE SEQUENCE [LARGE SCALE GENOMIC DNA]</scope>
    <source>
        <strain evidence="2 3">GA01-2794</strain>
    </source>
</reference>
<dbReference type="KEGG" id="fpz:LA55_1944"/>
<dbReference type="RefSeq" id="WP_044526957.1">
    <property type="nucleotide sequence ID" value="NZ_CP009440.1"/>
</dbReference>